<dbReference type="EMBL" id="DVHK01000002">
    <property type="protein sequence ID" value="HIR66446.1"/>
    <property type="molecule type" value="Genomic_DNA"/>
</dbReference>
<evidence type="ECO:0000259" key="3">
    <source>
        <dbReference type="Pfam" id="PF13538"/>
    </source>
</evidence>
<evidence type="ECO:0000313" key="4">
    <source>
        <dbReference type="EMBL" id="HIR66446.1"/>
    </source>
</evidence>
<keyword evidence="1" id="KW-0547">Nucleotide-binding</keyword>
<dbReference type="PANTHER" id="PTHR43788">
    <property type="entry name" value="DNA2/NAM7 HELICASE FAMILY MEMBER"/>
    <property type="match status" value="1"/>
</dbReference>
<evidence type="ECO:0000313" key="5">
    <source>
        <dbReference type="Proteomes" id="UP000823913"/>
    </source>
</evidence>
<dbReference type="InterPro" id="IPR027785">
    <property type="entry name" value="UvrD-like_helicase_C"/>
</dbReference>
<dbReference type="GO" id="GO:0005524">
    <property type="term" value="F:ATP binding"/>
    <property type="evidence" value="ECO:0007669"/>
    <property type="project" value="UniProtKB-KW"/>
</dbReference>
<dbReference type="AlphaFoldDB" id="A0A9D1E534"/>
<dbReference type="InterPro" id="IPR050534">
    <property type="entry name" value="Coronavir_polyprotein_1ab"/>
</dbReference>
<protein>
    <submittedName>
        <fullName evidence="4">AAA family ATPase</fullName>
    </submittedName>
</protein>
<keyword evidence="2" id="KW-0067">ATP-binding</keyword>
<evidence type="ECO:0000256" key="1">
    <source>
        <dbReference type="ARBA" id="ARBA00022741"/>
    </source>
</evidence>
<reference evidence="4" key="1">
    <citation type="submission" date="2020-10" db="EMBL/GenBank/DDBJ databases">
        <authorList>
            <person name="Gilroy R."/>
        </authorList>
    </citation>
    <scope>NUCLEOTIDE SEQUENCE</scope>
    <source>
        <strain evidence="4">ChiW16-3235</strain>
    </source>
</reference>
<gene>
    <name evidence="4" type="ORF">IAB94_00180</name>
</gene>
<evidence type="ECO:0000256" key="2">
    <source>
        <dbReference type="ARBA" id="ARBA00022840"/>
    </source>
</evidence>
<reference evidence="4" key="2">
    <citation type="journal article" date="2021" name="PeerJ">
        <title>Extensive microbial diversity within the chicken gut microbiome revealed by metagenomics and culture.</title>
        <authorList>
            <person name="Gilroy R."/>
            <person name="Ravi A."/>
            <person name="Getino M."/>
            <person name="Pursley I."/>
            <person name="Horton D.L."/>
            <person name="Alikhan N.F."/>
            <person name="Baker D."/>
            <person name="Gharbi K."/>
            <person name="Hall N."/>
            <person name="Watson M."/>
            <person name="Adriaenssens E.M."/>
            <person name="Foster-Nyarko E."/>
            <person name="Jarju S."/>
            <person name="Secka A."/>
            <person name="Antonio M."/>
            <person name="Oren A."/>
            <person name="Chaudhuri R.R."/>
            <person name="La Ragione R."/>
            <person name="Hildebrand F."/>
            <person name="Pallen M.J."/>
        </authorList>
    </citation>
    <scope>NUCLEOTIDE SEQUENCE</scope>
    <source>
        <strain evidence="4">ChiW16-3235</strain>
    </source>
</reference>
<organism evidence="4 5">
    <name type="scientific">Candidatus Coproplasma avicola</name>
    <dbReference type="NCBI Taxonomy" id="2840744"/>
    <lineage>
        <taxon>Bacteria</taxon>
        <taxon>Bacillati</taxon>
        <taxon>Bacillota</taxon>
        <taxon>Clostridia</taxon>
        <taxon>Eubacteriales</taxon>
        <taxon>Candidatus Coproplasma</taxon>
    </lineage>
</organism>
<dbReference type="Pfam" id="PF13538">
    <property type="entry name" value="UvrD_C_2"/>
    <property type="match status" value="1"/>
</dbReference>
<dbReference type="Pfam" id="PF13604">
    <property type="entry name" value="AAA_30"/>
    <property type="match status" value="1"/>
</dbReference>
<dbReference type="Proteomes" id="UP000823913">
    <property type="component" value="Unassembled WGS sequence"/>
</dbReference>
<sequence length="404" mass="46315">MPYELTAEQVEAENLIAHWFYHSTRQTFVLTGFAGTGKTSLLRHAVCERLELVPDDSAAFVTPTGKAATVLIKKGIPACTMHRLIYQSIVEQQEIVLNGKQVKIEKLTFRRRESIDKGIKLIVLDEASMVSDEVMFDILNFGVKVLLCGDDSQLPPVEGFNTYLKNPDYSLKSIVRQAQDNPIIYLSSLAREGRHIPYGNYGNKAFVLSRRNFTGERRKKLLVRAEQIICGLNKTRVKVNDEVRAIYGYSGLPKDGEKLICTVNNWEQYIDDEMKFNLVNGIIGRAIDPFYDEANYMGFTQFKPDFLDEKCPEALPFDAGIFITGEYRYRHGDYFEKFDEEGNPKGVFTLNRFEYGYCISCHKAQGSEFESVIVFDESYAFKEDAHRWLYTAITRARDRIIIVR</sequence>
<dbReference type="GO" id="GO:0003678">
    <property type="term" value="F:DNA helicase activity"/>
    <property type="evidence" value="ECO:0007669"/>
    <property type="project" value="UniProtKB-ARBA"/>
</dbReference>
<accession>A0A9D1E534</accession>
<dbReference type="SUPFAM" id="SSF52540">
    <property type="entry name" value="P-loop containing nucleoside triphosphate hydrolases"/>
    <property type="match status" value="1"/>
</dbReference>
<dbReference type="Gene3D" id="3.40.50.300">
    <property type="entry name" value="P-loop containing nucleotide triphosphate hydrolases"/>
    <property type="match status" value="2"/>
</dbReference>
<dbReference type="PANTHER" id="PTHR43788:SF6">
    <property type="entry name" value="DNA HELICASE B"/>
    <property type="match status" value="1"/>
</dbReference>
<comment type="caution">
    <text evidence="4">The sequence shown here is derived from an EMBL/GenBank/DDBJ whole genome shotgun (WGS) entry which is preliminary data.</text>
</comment>
<proteinExistence type="predicted"/>
<feature type="domain" description="UvrD-like helicase C-terminal" evidence="3">
    <location>
        <begin position="355"/>
        <end position="403"/>
    </location>
</feature>
<dbReference type="CDD" id="cd18809">
    <property type="entry name" value="SF1_C_RecD"/>
    <property type="match status" value="1"/>
</dbReference>
<name>A0A9D1E534_9FIRM</name>
<dbReference type="InterPro" id="IPR027417">
    <property type="entry name" value="P-loop_NTPase"/>
</dbReference>